<dbReference type="Gene3D" id="3.20.20.80">
    <property type="entry name" value="Glycosidases"/>
    <property type="match status" value="2"/>
</dbReference>
<evidence type="ECO:0000256" key="1">
    <source>
        <dbReference type="ARBA" id="ARBA00022729"/>
    </source>
</evidence>
<protein>
    <submittedName>
        <fullName evidence="4">Family 10 glycosylhydrolase</fullName>
    </submittedName>
</protein>
<feature type="signal peptide" evidence="2">
    <location>
        <begin position="1"/>
        <end position="19"/>
    </location>
</feature>
<evidence type="ECO:0000313" key="5">
    <source>
        <dbReference type="Proteomes" id="UP001204015"/>
    </source>
</evidence>
<dbReference type="SUPFAM" id="SSF51445">
    <property type="entry name" value="(Trans)glycosidases"/>
    <property type="match status" value="1"/>
</dbReference>
<feature type="domain" description="Glycosyl hydrolase-like 10" evidence="3">
    <location>
        <begin position="45"/>
        <end position="214"/>
    </location>
</feature>
<name>A0ABT1BU15_9BACT</name>
<dbReference type="EMBL" id="JAMXLY010000004">
    <property type="protein sequence ID" value="MCO6024579.1"/>
    <property type="molecule type" value="Genomic_DNA"/>
</dbReference>
<dbReference type="PANTHER" id="PTHR43405">
    <property type="entry name" value="GLYCOSYL HYDROLASE DIGH"/>
    <property type="match status" value="1"/>
</dbReference>
<accession>A0ABT1BU15</accession>
<evidence type="ECO:0000259" key="3">
    <source>
        <dbReference type="Pfam" id="PF02638"/>
    </source>
</evidence>
<reference evidence="4 5" key="1">
    <citation type="submission" date="2022-06" db="EMBL/GenBank/DDBJ databases">
        <title>A taxonomic note on the genus Prevotella: Description of four novel genera and emended description of the genera Hallella and Xylanibacter.</title>
        <authorList>
            <person name="Hitch T.C.A."/>
        </authorList>
    </citation>
    <scope>NUCLEOTIDE SEQUENCE [LARGE SCALE GENOMIC DNA]</scope>
    <source>
        <strain evidence="4 5">DSM 100619</strain>
    </source>
</reference>
<feature type="chain" id="PRO_5046506177" evidence="2">
    <location>
        <begin position="20"/>
        <end position="540"/>
    </location>
</feature>
<proteinExistence type="predicted"/>
<dbReference type="RefSeq" id="WP_252759943.1">
    <property type="nucleotide sequence ID" value="NZ_JAMXLY010000004.1"/>
</dbReference>
<dbReference type="InterPro" id="IPR003790">
    <property type="entry name" value="GHL10"/>
</dbReference>
<sequence length="540" mass="62481">MRRFYIFLLLLPFIAITYAQPAAGNAKATSSWDALLSFGTPKYEARAVWLTTIGGLDWPHSYSQSPRSMARQQQELRDILDQLAKANINTVILQTRIRGTMIYPSEYEPWDGCLSGFPGRSPGYDALAFAIDECHKRGMEVHAWVVTMPVGKWNKLGCRTLRKRFPGLIRRIGDEGYMNPEDARTGDYLAKICREITHNYDIDGINLDYIRYPETWKRRVSEAQGRDYITSIVRKIHDAVKSEKPWVKMSCSPIGKFSDLPRYWSHGWNAYSRVCQDAQAWLKEGLMDELFPMMYFKDEQFYPFALDWAEQSDKKIIAPGLGIYFLDPKEGNWRLGDITREMYQSRLYHIGQAFFRSKFLTDNVQGIYDFSSKTFNRYPSLVPPMTWEKTVPTDTTYNIYVSPETQVDIDDARNLIAARLPKPQMEDYCKKLGNHYYKVVAMDRFGREIRTPEKQDAGPFLSIPLLRCDGSRLLLPDQKMYDADVLVIKTLEGQIVTSEKWSGRTLDVRRIPNGMYTLHSLNRKGVTHRIGTFALNHSQY</sequence>
<dbReference type="Pfam" id="PF02638">
    <property type="entry name" value="GHL10"/>
    <property type="match status" value="2"/>
</dbReference>
<dbReference type="InterPro" id="IPR017853">
    <property type="entry name" value="GH"/>
</dbReference>
<dbReference type="Proteomes" id="UP001204015">
    <property type="component" value="Unassembled WGS sequence"/>
</dbReference>
<evidence type="ECO:0000313" key="4">
    <source>
        <dbReference type="EMBL" id="MCO6024579.1"/>
    </source>
</evidence>
<organism evidence="4 5">
    <name type="scientific">Segatella cerevisiae</name>
    <dbReference type="NCBI Taxonomy" id="2053716"/>
    <lineage>
        <taxon>Bacteria</taxon>
        <taxon>Pseudomonadati</taxon>
        <taxon>Bacteroidota</taxon>
        <taxon>Bacteroidia</taxon>
        <taxon>Bacteroidales</taxon>
        <taxon>Prevotellaceae</taxon>
        <taxon>Segatella</taxon>
    </lineage>
</organism>
<keyword evidence="5" id="KW-1185">Reference proteome</keyword>
<dbReference type="PANTHER" id="PTHR43405:SF1">
    <property type="entry name" value="GLYCOSYL HYDROLASE DIGH"/>
    <property type="match status" value="1"/>
</dbReference>
<keyword evidence="1 2" id="KW-0732">Signal</keyword>
<comment type="caution">
    <text evidence="4">The sequence shown here is derived from an EMBL/GenBank/DDBJ whole genome shotgun (WGS) entry which is preliminary data.</text>
</comment>
<feature type="domain" description="Glycosyl hydrolase-like 10" evidence="3">
    <location>
        <begin position="226"/>
        <end position="316"/>
    </location>
</feature>
<dbReference type="InterPro" id="IPR052177">
    <property type="entry name" value="Divisome_Glycosyl_Hydrolase"/>
</dbReference>
<evidence type="ECO:0000256" key="2">
    <source>
        <dbReference type="SAM" id="SignalP"/>
    </source>
</evidence>
<gene>
    <name evidence="4" type="ORF">NG821_01750</name>
</gene>